<evidence type="ECO:0000313" key="1">
    <source>
        <dbReference type="EMBL" id="HHH14081.1"/>
    </source>
</evidence>
<protein>
    <submittedName>
        <fullName evidence="1">Uncharacterized protein</fullName>
    </submittedName>
</protein>
<name>A0A7V5J267_UNCKA</name>
<accession>A0A7V5J267</accession>
<reference evidence="1" key="1">
    <citation type="journal article" date="2020" name="mSystems">
        <title>Genome- and Community-Level Interaction Insights into Carbon Utilization and Element Cycling Functions of Hydrothermarchaeota in Hydrothermal Sediment.</title>
        <authorList>
            <person name="Zhou Z."/>
            <person name="Liu Y."/>
            <person name="Xu W."/>
            <person name="Pan J."/>
            <person name="Luo Z.H."/>
            <person name="Li M."/>
        </authorList>
    </citation>
    <scope>NUCLEOTIDE SEQUENCE [LARGE SCALE GENOMIC DNA]</scope>
    <source>
        <strain evidence="1">HyVt-517</strain>
    </source>
</reference>
<dbReference type="Proteomes" id="UP000886106">
    <property type="component" value="Unassembled WGS sequence"/>
</dbReference>
<gene>
    <name evidence="1" type="ORF">ENJ78_00020</name>
</gene>
<dbReference type="AlphaFoldDB" id="A0A7V5J267"/>
<proteinExistence type="predicted"/>
<comment type="caution">
    <text evidence="1">The sequence shown here is derived from an EMBL/GenBank/DDBJ whole genome shotgun (WGS) entry which is preliminary data.</text>
</comment>
<feature type="non-terminal residue" evidence="1">
    <location>
        <position position="84"/>
    </location>
</feature>
<organism evidence="1">
    <name type="scientific">candidate division WWE3 bacterium</name>
    <dbReference type="NCBI Taxonomy" id="2053526"/>
    <lineage>
        <taxon>Bacteria</taxon>
        <taxon>Katanobacteria</taxon>
    </lineage>
</organism>
<sequence>MYYRITSDEDENFYVPSVSAISKYDNNGELVDTYTINHSAGGFTNLIYSNKHIYLVTKRYPFYFTDIDTESGEVVQTKILDKNL</sequence>
<dbReference type="EMBL" id="DRNS01000002">
    <property type="protein sequence ID" value="HHH14081.1"/>
    <property type="molecule type" value="Genomic_DNA"/>
</dbReference>